<dbReference type="Pfam" id="PF09817">
    <property type="entry name" value="Zwilch"/>
    <property type="match status" value="1"/>
</dbReference>
<evidence type="ECO:0000256" key="6">
    <source>
        <dbReference type="ARBA" id="ARBA00022838"/>
    </source>
</evidence>
<keyword evidence="6 9" id="KW-0995">Kinetochore</keyword>
<evidence type="ECO:0000256" key="2">
    <source>
        <dbReference type="ARBA" id="ARBA00009062"/>
    </source>
</evidence>
<dbReference type="GO" id="GO:0007094">
    <property type="term" value="P:mitotic spindle assembly checkpoint signaling"/>
    <property type="evidence" value="ECO:0007669"/>
    <property type="project" value="UniProtKB-UniRule"/>
</dbReference>
<keyword evidence="10" id="KW-0472">Membrane</keyword>
<dbReference type="InterPro" id="IPR018630">
    <property type="entry name" value="Zwilch"/>
</dbReference>
<keyword evidence="10" id="KW-1133">Transmembrane helix</keyword>
<gene>
    <name evidence="11" type="ORF">V9T40_004527</name>
</gene>
<feature type="transmembrane region" description="Helical" evidence="10">
    <location>
        <begin position="50"/>
        <end position="81"/>
    </location>
</feature>
<proteinExistence type="inferred from homology"/>
<comment type="function">
    <text evidence="9">Essential component of the mitotic checkpoint, which prevents cells from prematurely exiting mitosis. Required for the assembly of the dynein-dynactin and MAD1-MAD2 complexes onto kinetochores. Its function related to the spindle assembly machinery is proposed to depend on its association in the mitotic RZZ complex.</text>
</comment>
<keyword evidence="4 9" id="KW-0132">Cell division</keyword>
<dbReference type="Gene3D" id="1.20.58.730">
    <property type="match status" value="1"/>
</dbReference>
<sequence length="765" mass="86925">MTTPAKPAANSSSSIYADVKAVVLNSINDDSRLVGKAFGFIENKVGVKRVYILSGFLAFLAFYLVVGYGVQFLSNIIGFIYPAYKSISAIESPDPGDDTKWLTYWVVFAFFAICEYPFEFILRYIPLYFLIKSVFFAWCFMPVLDGAATIYKKIIRPLFFDVKGDIDESWAKGTAKEPNGPVVVVVEEPRETSFHDLRYIVRGLLIAQAPVAVTELVAKEVGETSGVINNTKSSSDSDSDELELTGNPLECPFSSDDDEPSGICFVKHKEEDKHNPLNLNKARQILSFANLNMKSSVPLCILTNGEDKDKIILLSTIKNDGWCTRSWINLRDSIAEGKQVTNVKYMISKHHNLAHINPMHTSSEVCCKYIIESGSDNHATVLQESTGYLELNLSWRTPSFNVPLNEATARITINGHVGHETSEIATLWSHLTLLYDYVEIIKRWESERSTQGFYSRQCITFPNIHHFEMIDTDSKSVSDRLMQLLREPNKSATTFMRESENETKSLEETIRNITIGKKEHEFSDQLWTLLIECNSYEQVSVSFDTIFQQVRNGICKPYMKSTNISQLAHALRHCKNNASHFEMMLDPLKLLIEIGIEKLKKEYISIFLLAKIATSEQLCIPLLPKFPDINSANWLDSCSEWIIWFLRVHIALQLMLLTESSVKFKSCIMPLTTLTLNYFLSQHSPIQKVVDPRTINSQSLTAPVNTRDINDLLTRKSPFNSWTLSLYSEVDHRRVKSIFHRDLDEIFPSSVGLIGTYFQDLNENK</sequence>
<dbReference type="InterPro" id="IPR004345">
    <property type="entry name" value="TB2_DP1_HVA22"/>
</dbReference>
<dbReference type="PANTHER" id="PTHR15995:SF1">
    <property type="entry name" value="PROTEIN ZWILCH HOMOLOG"/>
    <property type="match status" value="1"/>
</dbReference>
<keyword evidence="3 9" id="KW-0158">Chromosome</keyword>
<organism evidence="11 12">
    <name type="scientific">Parthenolecanium corni</name>
    <dbReference type="NCBI Taxonomy" id="536013"/>
    <lineage>
        <taxon>Eukaryota</taxon>
        <taxon>Metazoa</taxon>
        <taxon>Ecdysozoa</taxon>
        <taxon>Arthropoda</taxon>
        <taxon>Hexapoda</taxon>
        <taxon>Insecta</taxon>
        <taxon>Pterygota</taxon>
        <taxon>Neoptera</taxon>
        <taxon>Paraneoptera</taxon>
        <taxon>Hemiptera</taxon>
        <taxon>Sternorrhyncha</taxon>
        <taxon>Coccoidea</taxon>
        <taxon>Coccidae</taxon>
        <taxon>Parthenolecanium</taxon>
    </lineage>
</organism>
<evidence type="ECO:0000256" key="3">
    <source>
        <dbReference type="ARBA" id="ARBA00022454"/>
    </source>
</evidence>
<dbReference type="AlphaFoldDB" id="A0AAN9TS55"/>
<keyword evidence="12" id="KW-1185">Reference proteome</keyword>
<evidence type="ECO:0000313" key="11">
    <source>
        <dbReference type="EMBL" id="KAK7604254.1"/>
    </source>
</evidence>
<evidence type="ECO:0000256" key="4">
    <source>
        <dbReference type="ARBA" id="ARBA00022618"/>
    </source>
</evidence>
<keyword evidence="5 9" id="KW-0498">Mitosis</keyword>
<evidence type="ECO:0000256" key="5">
    <source>
        <dbReference type="ARBA" id="ARBA00022776"/>
    </source>
</evidence>
<dbReference type="PANTHER" id="PTHR15995">
    <property type="entry name" value="PROTEIN ZWILCH HOMOLOG"/>
    <property type="match status" value="1"/>
</dbReference>
<evidence type="ECO:0000256" key="8">
    <source>
        <dbReference type="ARBA" id="ARBA00023328"/>
    </source>
</evidence>
<evidence type="ECO:0000256" key="10">
    <source>
        <dbReference type="SAM" id="Phobius"/>
    </source>
</evidence>
<dbReference type="GO" id="GO:0034501">
    <property type="term" value="P:protein localization to kinetochore"/>
    <property type="evidence" value="ECO:0007669"/>
    <property type="project" value="UniProtKB-UniRule"/>
</dbReference>
<name>A0AAN9TS55_9HEMI</name>
<evidence type="ECO:0000256" key="7">
    <source>
        <dbReference type="ARBA" id="ARBA00023306"/>
    </source>
</evidence>
<protein>
    <recommendedName>
        <fullName evidence="9">Protein zwilch</fullName>
    </recommendedName>
</protein>
<dbReference type="Gene3D" id="1.10.287.1880">
    <property type="match status" value="1"/>
</dbReference>
<dbReference type="Proteomes" id="UP001367676">
    <property type="component" value="Unassembled WGS sequence"/>
</dbReference>
<keyword evidence="8 9" id="KW-0137">Centromere</keyword>
<comment type="subcellular location">
    <subcellularLocation>
        <location evidence="1 9">Chromosome</location>
        <location evidence="1 9">Centromere</location>
        <location evidence="1 9">Kinetochore</location>
    </subcellularLocation>
</comment>
<dbReference type="EMBL" id="JBBCAQ010000004">
    <property type="protein sequence ID" value="KAK7604254.1"/>
    <property type="molecule type" value="Genomic_DNA"/>
</dbReference>
<evidence type="ECO:0000313" key="12">
    <source>
        <dbReference type="Proteomes" id="UP001367676"/>
    </source>
</evidence>
<comment type="caution">
    <text evidence="11">The sequence shown here is derived from an EMBL/GenBank/DDBJ whole genome shotgun (WGS) entry which is preliminary data.</text>
</comment>
<evidence type="ECO:0000256" key="1">
    <source>
        <dbReference type="ARBA" id="ARBA00004629"/>
    </source>
</evidence>
<keyword evidence="7 9" id="KW-0131">Cell cycle</keyword>
<keyword evidence="10" id="KW-0812">Transmembrane</keyword>
<feature type="transmembrane region" description="Helical" evidence="10">
    <location>
        <begin position="101"/>
        <end position="118"/>
    </location>
</feature>
<reference evidence="11 12" key="1">
    <citation type="submission" date="2024-03" db="EMBL/GenBank/DDBJ databases">
        <title>Adaptation during the transition from Ophiocordyceps entomopathogen to insect associate is accompanied by gene loss and intensified selection.</title>
        <authorList>
            <person name="Ward C.M."/>
            <person name="Onetto C.A."/>
            <person name="Borneman A.R."/>
        </authorList>
    </citation>
    <scope>NUCLEOTIDE SEQUENCE [LARGE SCALE GENOMIC DNA]</scope>
    <source>
        <strain evidence="11">AWRI1</strain>
        <tissue evidence="11">Single Adult Female</tissue>
    </source>
</reference>
<dbReference type="Pfam" id="PF03134">
    <property type="entry name" value="TB2_DP1_HVA22"/>
    <property type="match status" value="1"/>
</dbReference>
<feature type="transmembrane region" description="Helical" evidence="10">
    <location>
        <begin position="125"/>
        <end position="144"/>
    </location>
</feature>
<evidence type="ECO:0000256" key="9">
    <source>
        <dbReference type="RuleBase" id="RU369076"/>
    </source>
</evidence>
<comment type="subunit">
    <text evidence="9">Component of the RZZ complex.</text>
</comment>
<comment type="similarity">
    <text evidence="2 9">Belongs to the ZWILCH family.</text>
</comment>
<accession>A0AAN9TS55</accession>
<dbReference type="GO" id="GO:1990423">
    <property type="term" value="C:RZZ complex"/>
    <property type="evidence" value="ECO:0007669"/>
    <property type="project" value="UniProtKB-UniRule"/>
</dbReference>
<dbReference type="GO" id="GO:0051301">
    <property type="term" value="P:cell division"/>
    <property type="evidence" value="ECO:0007669"/>
    <property type="project" value="UniProtKB-UniRule"/>
</dbReference>